<evidence type="ECO:0000313" key="3">
    <source>
        <dbReference type="Proteomes" id="UP000427281"/>
    </source>
</evidence>
<reference evidence="2 3" key="1">
    <citation type="submission" date="2019-09" db="EMBL/GenBank/DDBJ databases">
        <title>Gimesia benthica sp. nov., a novel bacterium isolated from deep-sea water of the Northwest Indian Ocean.</title>
        <authorList>
            <person name="Dai X."/>
        </authorList>
    </citation>
    <scope>NUCLEOTIDE SEQUENCE [LARGE SCALE GENOMIC DNA]</scope>
    <source>
        <strain evidence="2 3">E7</strain>
    </source>
</reference>
<keyword evidence="3" id="KW-1185">Reference proteome</keyword>
<organism evidence="2 3">
    <name type="scientific">Gimesia benthica</name>
    <dbReference type="NCBI Taxonomy" id="2608982"/>
    <lineage>
        <taxon>Bacteria</taxon>
        <taxon>Pseudomonadati</taxon>
        <taxon>Planctomycetota</taxon>
        <taxon>Planctomycetia</taxon>
        <taxon>Planctomycetales</taxon>
        <taxon>Planctomycetaceae</taxon>
        <taxon>Gimesia</taxon>
    </lineage>
</organism>
<dbReference type="GO" id="GO:0016226">
    <property type="term" value="P:iron-sulfur cluster assembly"/>
    <property type="evidence" value="ECO:0007669"/>
    <property type="project" value="InterPro"/>
</dbReference>
<dbReference type="SUPFAM" id="SSF82649">
    <property type="entry name" value="SufE/NifU"/>
    <property type="match status" value="1"/>
</dbReference>
<evidence type="ECO:0000259" key="1">
    <source>
        <dbReference type="Pfam" id="PF01592"/>
    </source>
</evidence>
<gene>
    <name evidence="2" type="ORF">F1728_24535</name>
</gene>
<dbReference type="CDD" id="cd06664">
    <property type="entry name" value="IscU_like"/>
    <property type="match status" value="1"/>
</dbReference>
<dbReference type="EMBL" id="CP043930">
    <property type="protein sequence ID" value="QGQ25653.1"/>
    <property type="molecule type" value="Genomic_DNA"/>
</dbReference>
<dbReference type="Proteomes" id="UP000427281">
    <property type="component" value="Chromosome"/>
</dbReference>
<dbReference type="GO" id="GO:0051536">
    <property type="term" value="F:iron-sulfur cluster binding"/>
    <property type="evidence" value="ECO:0007669"/>
    <property type="project" value="InterPro"/>
</dbReference>
<evidence type="ECO:0000313" key="2">
    <source>
        <dbReference type="EMBL" id="QGQ25653.1"/>
    </source>
</evidence>
<dbReference type="PANTHER" id="PTHR10093">
    <property type="entry name" value="IRON-SULFUR CLUSTER ASSEMBLY ENZYME NIFU HOMOLOG"/>
    <property type="match status" value="1"/>
</dbReference>
<feature type="domain" description="NIF system FeS cluster assembly NifU N-terminal" evidence="1">
    <location>
        <begin position="58"/>
        <end position="165"/>
    </location>
</feature>
<dbReference type="KEGG" id="gim:F1728_24535"/>
<accession>A0A6I6AGC6</accession>
<protein>
    <submittedName>
        <fullName evidence="2">Iron-sulfur cluster assembly scaffold protein</fullName>
    </submittedName>
</protein>
<proteinExistence type="predicted"/>
<dbReference type="InterPro" id="IPR002871">
    <property type="entry name" value="NIF_FeS_clus_asmbl_NifU_N"/>
</dbReference>
<name>A0A6I6AGC6_9PLAN</name>
<dbReference type="GO" id="GO:0005506">
    <property type="term" value="F:iron ion binding"/>
    <property type="evidence" value="ECO:0007669"/>
    <property type="project" value="InterPro"/>
</dbReference>
<sequence>MARAVSKLNLKSPIHSRKISIKKESRIYHVTLKIYELNRREFSVDDTNDFDEETFLRDHFEASEFRGRLENPSSSQTILNRTCGDQVTLDLLIKDNTIQDAAFEAQGCIISQAATSILCEFIQGQPIEHLKQFGAPSMLKQIRIPLSPRRMQCGLLAFQALKQILYSLDEPQSDSTPAD</sequence>
<dbReference type="AlphaFoldDB" id="A0A6I6AGC6"/>
<dbReference type="Pfam" id="PF01592">
    <property type="entry name" value="NifU_N"/>
    <property type="match status" value="1"/>
</dbReference>
<dbReference type="Gene3D" id="3.90.1010.10">
    <property type="match status" value="1"/>
</dbReference>